<evidence type="ECO:0000313" key="2">
    <source>
        <dbReference type="EMBL" id="GCE45127.1"/>
    </source>
</evidence>
<sequence>MSTTTQDPGLGLTASSGPPGTVGQARCRSAAVADFAARMDAHLAAHDRYAASSGKDSLVVLDLARRVETDVPVVFFDSAPPGPVHLANIHVVDLRGRPLAADA</sequence>
<evidence type="ECO:0000313" key="3">
    <source>
        <dbReference type="Proteomes" id="UP000287519"/>
    </source>
</evidence>
<name>A0A402CNC2_RHOWR</name>
<feature type="region of interest" description="Disordered" evidence="1">
    <location>
        <begin position="1"/>
        <end position="23"/>
    </location>
</feature>
<proteinExistence type="predicted"/>
<dbReference type="SUPFAM" id="SSF52402">
    <property type="entry name" value="Adenine nucleotide alpha hydrolases-like"/>
    <property type="match status" value="1"/>
</dbReference>
<comment type="caution">
    <text evidence="2">The sequence shown here is derived from an EMBL/GenBank/DDBJ whole genome shotgun (WGS) entry which is preliminary data.</text>
</comment>
<protein>
    <submittedName>
        <fullName evidence="2">Possible phosphoadenosine phosphosulfate reductase</fullName>
    </submittedName>
</protein>
<dbReference type="Proteomes" id="UP000287519">
    <property type="component" value="Unassembled WGS sequence"/>
</dbReference>
<dbReference type="EMBL" id="BHYM01000187">
    <property type="protein sequence ID" value="GCE45127.1"/>
    <property type="molecule type" value="Genomic_DNA"/>
</dbReference>
<dbReference type="Gene3D" id="3.40.50.620">
    <property type="entry name" value="HUPs"/>
    <property type="match status" value="1"/>
</dbReference>
<reference evidence="2 3" key="1">
    <citation type="submission" date="2018-11" db="EMBL/GenBank/DDBJ databases">
        <title>Microbial catabolism of amino acid.</title>
        <authorList>
            <person name="Hibi M."/>
            <person name="Ogawa J."/>
        </authorList>
    </citation>
    <scope>NUCLEOTIDE SEQUENCE [LARGE SCALE GENOMIC DNA]</scope>
    <source>
        <strain evidence="2 3">C31-06</strain>
    </source>
</reference>
<gene>
    <name evidence="2" type="ORF">Rhow_001326</name>
</gene>
<organism evidence="2 3">
    <name type="scientific">Rhodococcus wratislaviensis</name>
    <name type="common">Tsukamurella wratislaviensis</name>
    <dbReference type="NCBI Taxonomy" id="44752"/>
    <lineage>
        <taxon>Bacteria</taxon>
        <taxon>Bacillati</taxon>
        <taxon>Actinomycetota</taxon>
        <taxon>Actinomycetes</taxon>
        <taxon>Mycobacteriales</taxon>
        <taxon>Nocardiaceae</taxon>
        <taxon>Rhodococcus</taxon>
    </lineage>
</organism>
<dbReference type="RefSeq" id="WP_011599145.1">
    <property type="nucleotide sequence ID" value="NZ_BHYM01000187.1"/>
</dbReference>
<keyword evidence="3" id="KW-1185">Reference proteome</keyword>
<dbReference type="AlphaFoldDB" id="A0A402CNC2"/>
<accession>A0A402CNC2</accession>
<evidence type="ECO:0000256" key="1">
    <source>
        <dbReference type="SAM" id="MobiDB-lite"/>
    </source>
</evidence>
<feature type="compositionally biased region" description="Polar residues" evidence="1">
    <location>
        <begin position="1"/>
        <end position="18"/>
    </location>
</feature>
<dbReference type="InterPro" id="IPR014729">
    <property type="entry name" value="Rossmann-like_a/b/a_fold"/>
</dbReference>